<comment type="similarity">
    <text evidence="8 9">Belongs to the ZipA family.</text>
</comment>
<dbReference type="Proteomes" id="UP000281474">
    <property type="component" value="Unassembled WGS sequence"/>
</dbReference>
<evidence type="ECO:0000256" key="9">
    <source>
        <dbReference type="RuleBase" id="RU003612"/>
    </source>
</evidence>
<feature type="domain" description="ZipA C-terminal FtsZ-binding" evidence="11">
    <location>
        <begin position="149"/>
        <end position="279"/>
    </location>
</feature>
<keyword evidence="2 8" id="KW-0997">Cell inner membrane</keyword>
<evidence type="ECO:0000256" key="6">
    <source>
        <dbReference type="ARBA" id="ARBA00023136"/>
    </source>
</evidence>
<comment type="caution">
    <text evidence="12">The sequence shown here is derived from an EMBL/GenBank/DDBJ whole genome shotgun (WGS) entry which is preliminary data.</text>
</comment>
<comment type="subunit">
    <text evidence="8">Interacts with FtsZ via their C-terminal domains.</text>
</comment>
<proteinExistence type="inferred from homology"/>
<feature type="region of interest" description="Disordered" evidence="10">
    <location>
        <begin position="68"/>
        <end position="91"/>
    </location>
</feature>
<evidence type="ECO:0000313" key="12">
    <source>
        <dbReference type="EMBL" id="RLV58834.1"/>
    </source>
</evidence>
<evidence type="ECO:0000256" key="8">
    <source>
        <dbReference type="HAMAP-Rule" id="MF_00509"/>
    </source>
</evidence>
<dbReference type="InterPro" id="IPR036765">
    <property type="entry name" value="ZipA_FtsZ-bd_C_sf"/>
</dbReference>
<evidence type="ECO:0000256" key="5">
    <source>
        <dbReference type="ARBA" id="ARBA00022989"/>
    </source>
</evidence>
<dbReference type="SUPFAM" id="SSF64383">
    <property type="entry name" value="Cell-division protein ZipA, C-terminal domain"/>
    <property type="match status" value="1"/>
</dbReference>
<sequence length="281" mass="31411">MEDLQLVFALLGGVAILAVLVHGIWSIRRQQGNNIKDQKMRKAPRKHSPRVDSEGFDEHGIGEVRVVKGSEAKQSEPTVKQEPTLASKPEADRVEPVIETQPTTVSEEQLDLGLEPKQAGLFDDEVTSADDKISDVKQVEEEIEELPEPYDVLVLHVVAKEGEELKGAELLPSMLTVNFKFGEMNIFHRHENPAGTGNVLFSIANMVNPGTFDLDNMEQFSTPGIVLFMRLPCHGDALRNFSTMLNSAEQLADDLGAELRDGERQLWNDDKKQDYIRRIKS</sequence>
<evidence type="ECO:0000256" key="2">
    <source>
        <dbReference type="ARBA" id="ARBA00022519"/>
    </source>
</evidence>
<dbReference type="NCBIfam" id="TIGR02205">
    <property type="entry name" value="septum_zipA"/>
    <property type="match status" value="1"/>
</dbReference>
<organism evidence="12 13">
    <name type="scientific">Parashewanella curva</name>
    <dbReference type="NCBI Taxonomy" id="2338552"/>
    <lineage>
        <taxon>Bacteria</taxon>
        <taxon>Pseudomonadati</taxon>
        <taxon>Pseudomonadota</taxon>
        <taxon>Gammaproteobacteria</taxon>
        <taxon>Alteromonadales</taxon>
        <taxon>Shewanellaceae</taxon>
        <taxon>Parashewanella</taxon>
    </lineage>
</organism>
<comment type="function">
    <text evidence="8 9">Essential cell division protein that stabilizes the FtsZ protofilaments by cross-linking them and that serves as a cytoplasmic membrane anchor for the Z ring. Also required for the recruitment to the septal ring of downstream cell division proteins.</text>
</comment>
<dbReference type="GO" id="GO:0000917">
    <property type="term" value="P:division septum assembly"/>
    <property type="evidence" value="ECO:0007669"/>
    <property type="project" value="TreeGrafter"/>
</dbReference>
<dbReference type="InterPro" id="IPR007449">
    <property type="entry name" value="ZipA_FtsZ-bd_C"/>
</dbReference>
<keyword evidence="5 8" id="KW-1133">Transmembrane helix</keyword>
<dbReference type="InterPro" id="IPR011919">
    <property type="entry name" value="Cell_div_ZipA"/>
</dbReference>
<dbReference type="PANTHER" id="PTHR38685:SF1">
    <property type="entry name" value="CELL DIVISION PROTEIN ZIPA"/>
    <property type="match status" value="1"/>
</dbReference>
<keyword evidence="6 8" id="KW-0472">Membrane</keyword>
<dbReference type="GO" id="GO:0032153">
    <property type="term" value="C:cell division site"/>
    <property type="evidence" value="ECO:0007669"/>
    <property type="project" value="UniProtKB-UniRule"/>
</dbReference>
<feature type="region of interest" description="Disordered" evidence="10">
    <location>
        <begin position="34"/>
        <end position="56"/>
    </location>
</feature>
<name>A0A3L8PU52_9GAMM</name>
<dbReference type="EMBL" id="QZEI01000053">
    <property type="protein sequence ID" value="RLV58834.1"/>
    <property type="molecule type" value="Genomic_DNA"/>
</dbReference>
<evidence type="ECO:0000256" key="1">
    <source>
        <dbReference type="ARBA" id="ARBA00022475"/>
    </source>
</evidence>
<dbReference type="SMART" id="SM00771">
    <property type="entry name" value="ZipA_C"/>
    <property type="match status" value="1"/>
</dbReference>
<keyword evidence="1 8" id="KW-1003">Cell membrane</keyword>
<comment type="subcellular location">
    <subcellularLocation>
        <location evidence="8">Cell inner membrane</location>
        <topology evidence="8">Single-pass type I membrane protein</topology>
    </subcellularLocation>
    <text evidence="8">Localizes to the Z ring in an FtsZ-dependent manner.</text>
</comment>
<keyword evidence="3 8" id="KW-0132">Cell division</keyword>
<evidence type="ECO:0000256" key="3">
    <source>
        <dbReference type="ARBA" id="ARBA00022618"/>
    </source>
</evidence>
<evidence type="ECO:0000256" key="7">
    <source>
        <dbReference type="ARBA" id="ARBA00023306"/>
    </source>
</evidence>
<dbReference type="RefSeq" id="WP_121839836.1">
    <property type="nucleotide sequence ID" value="NZ_ML014802.1"/>
</dbReference>
<dbReference type="HAMAP" id="MF_00509">
    <property type="entry name" value="ZipA"/>
    <property type="match status" value="1"/>
</dbReference>
<dbReference type="Pfam" id="PF04354">
    <property type="entry name" value="ZipA_C"/>
    <property type="match status" value="1"/>
</dbReference>
<evidence type="ECO:0000313" key="13">
    <source>
        <dbReference type="Proteomes" id="UP000281474"/>
    </source>
</evidence>
<feature type="compositionally biased region" description="Basic residues" evidence="10">
    <location>
        <begin position="39"/>
        <end position="48"/>
    </location>
</feature>
<protein>
    <recommendedName>
        <fullName evidence="8 9">Cell division protein ZipA</fullName>
    </recommendedName>
</protein>
<dbReference type="AlphaFoldDB" id="A0A3L8PU52"/>
<dbReference type="OrthoDB" id="7054914at2"/>
<dbReference type="GO" id="GO:0043093">
    <property type="term" value="P:FtsZ-dependent cytokinesis"/>
    <property type="evidence" value="ECO:0007669"/>
    <property type="project" value="UniProtKB-UniRule"/>
</dbReference>
<keyword evidence="7 8" id="KW-0131">Cell cycle</keyword>
<feature type="transmembrane region" description="Helical" evidence="8">
    <location>
        <begin position="6"/>
        <end position="27"/>
    </location>
</feature>
<keyword evidence="13" id="KW-1185">Reference proteome</keyword>
<evidence type="ECO:0000259" key="11">
    <source>
        <dbReference type="SMART" id="SM00771"/>
    </source>
</evidence>
<dbReference type="PANTHER" id="PTHR38685">
    <property type="entry name" value="CELL DIVISION PROTEIN ZIPA"/>
    <property type="match status" value="1"/>
</dbReference>
<evidence type="ECO:0000256" key="4">
    <source>
        <dbReference type="ARBA" id="ARBA00022692"/>
    </source>
</evidence>
<reference evidence="12 13" key="1">
    <citation type="submission" date="2018-09" db="EMBL/GenBank/DDBJ databases">
        <title>Phylogeny of the Shewanellaceae, and recommendation for two new genera, Pseudoshewanella and Parashewanella.</title>
        <authorList>
            <person name="Wang G."/>
        </authorList>
    </citation>
    <scope>NUCLEOTIDE SEQUENCE [LARGE SCALE GENOMIC DNA]</scope>
    <source>
        <strain evidence="12 13">C51</strain>
    </source>
</reference>
<evidence type="ECO:0000256" key="10">
    <source>
        <dbReference type="SAM" id="MobiDB-lite"/>
    </source>
</evidence>
<dbReference type="GO" id="GO:0005886">
    <property type="term" value="C:plasma membrane"/>
    <property type="evidence" value="ECO:0007669"/>
    <property type="project" value="UniProtKB-SubCell"/>
</dbReference>
<dbReference type="Gene3D" id="3.30.1400.10">
    <property type="entry name" value="ZipA, C-terminal FtsZ-binding domain"/>
    <property type="match status" value="1"/>
</dbReference>
<keyword evidence="4 8" id="KW-0812">Transmembrane</keyword>
<gene>
    <name evidence="8 12" type="primary">zipA</name>
    <name evidence="12" type="ORF">D5018_15120</name>
</gene>
<accession>A0A3L8PU52</accession>